<sequence length="105" mass="11727">MTTTDHKANNKESRQRKPRDNGISLSTAMRAAARQLGELLQCQTVQVSAVKATEAGWSANVEVVEVERIPETTSVMASYRVALDSDGELISYERTRRYARGQLDR</sequence>
<dbReference type="PIRSF" id="PIRSF028743">
    <property type="entry name" value="GvpO_protein"/>
    <property type="match status" value="1"/>
</dbReference>
<evidence type="ECO:0000256" key="1">
    <source>
        <dbReference type="SAM" id="MobiDB-lite"/>
    </source>
</evidence>
<evidence type="ECO:0000313" key="3">
    <source>
        <dbReference type="Proteomes" id="UP001216579"/>
    </source>
</evidence>
<comment type="caution">
    <text evidence="2">The sequence shown here is derived from an EMBL/GenBank/DDBJ whole genome shotgun (WGS) entry which is preliminary data.</text>
</comment>
<gene>
    <name evidence="2" type="ORF">P3G67_11620</name>
</gene>
<organism evidence="2 3">
    <name type="scientific">Streptomyces silvisoli</name>
    <dbReference type="NCBI Taxonomy" id="3034235"/>
    <lineage>
        <taxon>Bacteria</taxon>
        <taxon>Bacillati</taxon>
        <taxon>Actinomycetota</taxon>
        <taxon>Actinomycetes</taxon>
        <taxon>Kitasatosporales</taxon>
        <taxon>Streptomycetaceae</taxon>
        <taxon>Streptomyces</taxon>
    </lineage>
</organism>
<feature type="compositionally biased region" description="Basic and acidic residues" evidence="1">
    <location>
        <begin position="1"/>
        <end position="20"/>
    </location>
</feature>
<feature type="region of interest" description="Disordered" evidence="1">
    <location>
        <begin position="1"/>
        <end position="23"/>
    </location>
</feature>
<dbReference type="EMBL" id="JARJBC010000005">
    <property type="protein sequence ID" value="MDF3289875.1"/>
    <property type="molecule type" value="Genomic_DNA"/>
</dbReference>
<protein>
    <submittedName>
        <fullName evidence="2">Gas vesicle protein</fullName>
    </submittedName>
</protein>
<keyword evidence="3" id="KW-1185">Reference proteome</keyword>
<dbReference type="InterPro" id="IPR008634">
    <property type="entry name" value="Gas-vesicle_GvpO"/>
</dbReference>
<dbReference type="RefSeq" id="WP_276093370.1">
    <property type="nucleotide sequence ID" value="NZ_JARJBC010000005.1"/>
</dbReference>
<dbReference type="Proteomes" id="UP001216579">
    <property type="component" value="Unassembled WGS sequence"/>
</dbReference>
<evidence type="ECO:0000313" key="2">
    <source>
        <dbReference type="EMBL" id="MDF3289875.1"/>
    </source>
</evidence>
<name>A0ABT5ZJ75_9ACTN</name>
<accession>A0ABT5ZJ75</accession>
<dbReference type="Pfam" id="PF05800">
    <property type="entry name" value="GvpO"/>
    <property type="match status" value="1"/>
</dbReference>
<proteinExistence type="predicted"/>
<reference evidence="2 3" key="1">
    <citation type="submission" date="2023-03" db="EMBL/GenBank/DDBJ databases">
        <title>Draft genome sequence of Streptomyces sp. RB6PN23 isolated from peat swamp forest in Thailand.</title>
        <authorList>
            <person name="Klaysubun C."/>
            <person name="Duangmal K."/>
        </authorList>
    </citation>
    <scope>NUCLEOTIDE SEQUENCE [LARGE SCALE GENOMIC DNA]</scope>
    <source>
        <strain evidence="2 3">RB6PN23</strain>
    </source>
</reference>